<dbReference type="EMBL" id="ML179116">
    <property type="protein sequence ID" value="THU99634.1"/>
    <property type="molecule type" value="Genomic_DNA"/>
</dbReference>
<name>A0A4S8MAY7_DENBC</name>
<evidence type="ECO:0000313" key="2">
    <source>
        <dbReference type="Proteomes" id="UP000297245"/>
    </source>
</evidence>
<proteinExistence type="predicted"/>
<dbReference type="InterPro" id="IPR036259">
    <property type="entry name" value="MFS_trans_sf"/>
</dbReference>
<sequence length="154" mass="16975">MSPRRLPLIVGNVASGRSFVVGSILKARWPGTADNFSNAGTVETPTTFFFSACIGPFPWAYSAEIYSTRTGAKATALTSSALWILTPIAFGHIGWKSRICNLWSHQGITKETTSRRLKEMNALFEDSQFFIPGTQYTKAQDRHAAERELGEGLE</sequence>
<dbReference type="Proteomes" id="UP000297245">
    <property type="component" value="Unassembled WGS sequence"/>
</dbReference>
<organism evidence="1 2">
    <name type="scientific">Dendrothele bispora (strain CBS 962.96)</name>
    <dbReference type="NCBI Taxonomy" id="1314807"/>
    <lineage>
        <taxon>Eukaryota</taxon>
        <taxon>Fungi</taxon>
        <taxon>Dikarya</taxon>
        <taxon>Basidiomycota</taxon>
        <taxon>Agaricomycotina</taxon>
        <taxon>Agaricomycetes</taxon>
        <taxon>Agaricomycetidae</taxon>
        <taxon>Agaricales</taxon>
        <taxon>Agaricales incertae sedis</taxon>
        <taxon>Dendrothele</taxon>
    </lineage>
</organism>
<gene>
    <name evidence="1" type="ORF">K435DRAFT_794787</name>
</gene>
<keyword evidence="2" id="KW-1185">Reference proteome</keyword>
<dbReference type="OrthoDB" id="4142200at2759"/>
<protein>
    <recommendedName>
        <fullName evidence="3">Major facilitator superfamily (MFS) profile domain-containing protein</fullName>
    </recommendedName>
</protein>
<accession>A0A4S8MAY7</accession>
<evidence type="ECO:0000313" key="1">
    <source>
        <dbReference type="EMBL" id="THU99634.1"/>
    </source>
</evidence>
<evidence type="ECO:0008006" key="3">
    <source>
        <dbReference type="Google" id="ProtNLM"/>
    </source>
</evidence>
<reference evidence="1 2" key="1">
    <citation type="journal article" date="2019" name="Nat. Ecol. Evol.">
        <title>Megaphylogeny resolves global patterns of mushroom evolution.</title>
        <authorList>
            <person name="Varga T."/>
            <person name="Krizsan K."/>
            <person name="Foldi C."/>
            <person name="Dima B."/>
            <person name="Sanchez-Garcia M."/>
            <person name="Sanchez-Ramirez S."/>
            <person name="Szollosi G.J."/>
            <person name="Szarkandi J.G."/>
            <person name="Papp V."/>
            <person name="Albert L."/>
            <person name="Andreopoulos W."/>
            <person name="Angelini C."/>
            <person name="Antonin V."/>
            <person name="Barry K.W."/>
            <person name="Bougher N.L."/>
            <person name="Buchanan P."/>
            <person name="Buyck B."/>
            <person name="Bense V."/>
            <person name="Catcheside P."/>
            <person name="Chovatia M."/>
            <person name="Cooper J."/>
            <person name="Damon W."/>
            <person name="Desjardin D."/>
            <person name="Finy P."/>
            <person name="Geml J."/>
            <person name="Haridas S."/>
            <person name="Hughes K."/>
            <person name="Justo A."/>
            <person name="Karasinski D."/>
            <person name="Kautmanova I."/>
            <person name="Kiss B."/>
            <person name="Kocsube S."/>
            <person name="Kotiranta H."/>
            <person name="LaButti K.M."/>
            <person name="Lechner B.E."/>
            <person name="Liimatainen K."/>
            <person name="Lipzen A."/>
            <person name="Lukacs Z."/>
            <person name="Mihaltcheva S."/>
            <person name="Morgado L.N."/>
            <person name="Niskanen T."/>
            <person name="Noordeloos M.E."/>
            <person name="Ohm R.A."/>
            <person name="Ortiz-Santana B."/>
            <person name="Ovrebo C."/>
            <person name="Racz N."/>
            <person name="Riley R."/>
            <person name="Savchenko A."/>
            <person name="Shiryaev A."/>
            <person name="Soop K."/>
            <person name="Spirin V."/>
            <person name="Szebenyi C."/>
            <person name="Tomsovsky M."/>
            <person name="Tulloss R.E."/>
            <person name="Uehling J."/>
            <person name="Grigoriev I.V."/>
            <person name="Vagvolgyi C."/>
            <person name="Papp T."/>
            <person name="Martin F.M."/>
            <person name="Miettinen O."/>
            <person name="Hibbett D.S."/>
            <person name="Nagy L.G."/>
        </authorList>
    </citation>
    <scope>NUCLEOTIDE SEQUENCE [LARGE SCALE GENOMIC DNA]</scope>
    <source>
        <strain evidence="1 2">CBS 962.96</strain>
    </source>
</reference>
<dbReference type="AlphaFoldDB" id="A0A4S8MAY7"/>
<dbReference type="Gene3D" id="1.20.1250.20">
    <property type="entry name" value="MFS general substrate transporter like domains"/>
    <property type="match status" value="1"/>
</dbReference>